<accession>A0A8K0JYJ1</accession>
<evidence type="ECO:0000256" key="1">
    <source>
        <dbReference type="SAM" id="Phobius"/>
    </source>
</evidence>
<sequence length="97" mass="10695">MISDGEDTPGFQPFHLITKKCNERFDGDLLFLFKPTPLINVNNSFLPVQNETTACSCVDCEESCPAFKPIPDGDTEFILLGTEGMIVVSIILCILIL</sequence>
<organism evidence="2 3">
    <name type="scientific">Ladona fulva</name>
    <name type="common">Scarce chaser dragonfly</name>
    <name type="synonym">Libellula fulva</name>
    <dbReference type="NCBI Taxonomy" id="123851"/>
    <lineage>
        <taxon>Eukaryota</taxon>
        <taxon>Metazoa</taxon>
        <taxon>Ecdysozoa</taxon>
        <taxon>Arthropoda</taxon>
        <taxon>Hexapoda</taxon>
        <taxon>Insecta</taxon>
        <taxon>Pterygota</taxon>
        <taxon>Palaeoptera</taxon>
        <taxon>Odonata</taxon>
        <taxon>Epiprocta</taxon>
        <taxon>Anisoptera</taxon>
        <taxon>Libelluloidea</taxon>
        <taxon>Libellulidae</taxon>
        <taxon>Ladona</taxon>
    </lineage>
</organism>
<reference evidence="2" key="2">
    <citation type="submission" date="2017-10" db="EMBL/GenBank/DDBJ databases">
        <title>Ladona fulva Genome sequencing and assembly.</title>
        <authorList>
            <person name="Murali S."/>
            <person name="Richards S."/>
            <person name="Bandaranaike D."/>
            <person name="Bellair M."/>
            <person name="Blankenburg K."/>
            <person name="Chao H."/>
            <person name="Dinh H."/>
            <person name="Doddapaneni H."/>
            <person name="Dugan-Rocha S."/>
            <person name="Elkadiri S."/>
            <person name="Gnanaolivu R."/>
            <person name="Hernandez B."/>
            <person name="Skinner E."/>
            <person name="Javaid M."/>
            <person name="Lee S."/>
            <person name="Li M."/>
            <person name="Ming W."/>
            <person name="Munidasa M."/>
            <person name="Muniz J."/>
            <person name="Nguyen L."/>
            <person name="Hughes D."/>
            <person name="Osuji N."/>
            <person name="Pu L.-L."/>
            <person name="Puazo M."/>
            <person name="Qu C."/>
            <person name="Quiroz J."/>
            <person name="Raj R."/>
            <person name="Weissenberger G."/>
            <person name="Xin Y."/>
            <person name="Zou X."/>
            <person name="Han Y."/>
            <person name="Worley K."/>
            <person name="Muzny D."/>
            <person name="Gibbs R."/>
        </authorList>
    </citation>
    <scope>NUCLEOTIDE SEQUENCE</scope>
    <source>
        <strain evidence="2">Sampled in the wild</strain>
    </source>
</reference>
<name>A0A8K0JYJ1_LADFU</name>
<keyword evidence="1" id="KW-0812">Transmembrane</keyword>
<reference evidence="2" key="1">
    <citation type="submission" date="2013-04" db="EMBL/GenBank/DDBJ databases">
        <authorList>
            <person name="Qu J."/>
            <person name="Murali S.C."/>
            <person name="Bandaranaike D."/>
            <person name="Bellair M."/>
            <person name="Blankenburg K."/>
            <person name="Chao H."/>
            <person name="Dinh H."/>
            <person name="Doddapaneni H."/>
            <person name="Downs B."/>
            <person name="Dugan-Rocha S."/>
            <person name="Elkadiri S."/>
            <person name="Gnanaolivu R.D."/>
            <person name="Hernandez B."/>
            <person name="Javaid M."/>
            <person name="Jayaseelan J.C."/>
            <person name="Lee S."/>
            <person name="Li M."/>
            <person name="Ming W."/>
            <person name="Munidasa M."/>
            <person name="Muniz J."/>
            <person name="Nguyen L."/>
            <person name="Ongeri F."/>
            <person name="Osuji N."/>
            <person name="Pu L.-L."/>
            <person name="Puazo M."/>
            <person name="Qu C."/>
            <person name="Quiroz J."/>
            <person name="Raj R."/>
            <person name="Weissenberger G."/>
            <person name="Xin Y."/>
            <person name="Zou X."/>
            <person name="Han Y."/>
            <person name="Richards S."/>
            <person name="Worley K."/>
            <person name="Muzny D."/>
            <person name="Gibbs R."/>
        </authorList>
    </citation>
    <scope>NUCLEOTIDE SEQUENCE</scope>
    <source>
        <strain evidence="2">Sampled in the wild</strain>
    </source>
</reference>
<gene>
    <name evidence="2" type="ORF">J437_LFUL004893</name>
</gene>
<comment type="caution">
    <text evidence="2">The sequence shown here is derived from an EMBL/GenBank/DDBJ whole genome shotgun (WGS) entry which is preliminary data.</text>
</comment>
<proteinExistence type="predicted"/>
<dbReference type="EMBL" id="KZ308209">
    <property type="protein sequence ID" value="KAG8224723.1"/>
    <property type="molecule type" value="Genomic_DNA"/>
</dbReference>
<keyword evidence="1" id="KW-0472">Membrane</keyword>
<dbReference type="Proteomes" id="UP000792457">
    <property type="component" value="Unassembled WGS sequence"/>
</dbReference>
<feature type="transmembrane region" description="Helical" evidence="1">
    <location>
        <begin position="77"/>
        <end position="96"/>
    </location>
</feature>
<evidence type="ECO:0000313" key="3">
    <source>
        <dbReference type="Proteomes" id="UP000792457"/>
    </source>
</evidence>
<dbReference type="AlphaFoldDB" id="A0A8K0JYJ1"/>
<keyword evidence="1" id="KW-1133">Transmembrane helix</keyword>
<keyword evidence="3" id="KW-1185">Reference proteome</keyword>
<protein>
    <submittedName>
        <fullName evidence="2">Uncharacterized protein</fullName>
    </submittedName>
</protein>
<feature type="non-terminal residue" evidence="2">
    <location>
        <position position="1"/>
    </location>
</feature>
<evidence type="ECO:0000313" key="2">
    <source>
        <dbReference type="EMBL" id="KAG8224723.1"/>
    </source>
</evidence>